<evidence type="ECO:0000256" key="1">
    <source>
        <dbReference type="ARBA" id="ARBA00022729"/>
    </source>
</evidence>
<sequence length="340" mass="37388">MKKIISTSLLTAAVVLGAQTASASTTLRFSHMFPSASAYQTELFEAWAKSVEEDSNGELNINIYPSQTLVKAATAYEGTINGISDITVVIQGYNAGRFILSEITQLPGITSSAQQGSCILQTLYDEDKISGEYEDTKTLFLFSTGPAYLHTRDREIKEPADLAGLRMRRPNEVAGTLLTQMGATPVATPAPEIYQGLERGVFDGLSFPFEGMKGFRINELTNYHLQIPYTSSIFVVSMNQSSYDKLSPQQKAAIDKNSGMKWAMKAGDVFAELDKEGLEEAQNLGHVVQSIENPLEDAKWSQPLKQGTETYLERAEQRGKPQAREVYERALALRSECASV</sequence>
<gene>
    <name evidence="3" type="ORF">SAMN05444390_103307</name>
</gene>
<feature type="signal peptide" evidence="2">
    <location>
        <begin position="1"/>
        <end position="23"/>
    </location>
</feature>
<dbReference type="Pfam" id="PF03480">
    <property type="entry name" value="DctP"/>
    <property type="match status" value="1"/>
</dbReference>
<dbReference type="InterPro" id="IPR018389">
    <property type="entry name" value="DctP_fam"/>
</dbReference>
<protein>
    <submittedName>
        <fullName evidence="3">TRAP-type C4-dicarboxylate transport system, substrate-binding protein</fullName>
    </submittedName>
</protein>
<dbReference type="AlphaFoldDB" id="A0A1H6C9S7"/>
<proteinExistence type="predicted"/>
<dbReference type="GO" id="GO:0055085">
    <property type="term" value="P:transmembrane transport"/>
    <property type="evidence" value="ECO:0007669"/>
    <property type="project" value="InterPro"/>
</dbReference>
<dbReference type="PANTHER" id="PTHR33376:SF15">
    <property type="entry name" value="BLL6794 PROTEIN"/>
    <property type="match status" value="1"/>
</dbReference>
<keyword evidence="1 2" id="KW-0732">Signal</keyword>
<feature type="chain" id="PRO_5009294713" evidence="2">
    <location>
        <begin position="24"/>
        <end position="340"/>
    </location>
</feature>
<keyword evidence="4" id="KW-1185">Reference proteome</keyword>
<name>A0A1H6C9S7_9GAMM</name>
<dbReference type="OrthoDB" id="9177965at2"/>
<dbReference type="CDD" id="cd13665">
    <property type="entry name" value="PBP2_TRAP_Dctp3_4"/>
    <property type="match status" value="1"/>
</dbReference>
<evidence type="ECO:0000313" key="3">
    <source>
        <dbReference type="EMBL" id="SEG69662.1"/>
    </source>
</evidence>
<dbReference type="InterPro" id="IPR038404">
    <property type="entry name" value="TRAP_DctP_sf"/>
</dbReference>
<accession>A0A1H6C9S7</accession>
<dbReference type="PANTHER" id="PTHR33376">
    <property type="match status" value="1"/>
</dbReference>
<dbReference type="Gene3D" id="3.40.190.170">
    <property type="entry name" value="Bacterial extracellular solute-binding protein, family 7"/>
    <property type="match status" value="1"/>
</dbReference>
<evidence type="ECO:0000256" key="2">
    <source>
        <dbReference type="SAM" id="SignalP"/>
    </source>
</evidence>
<reference evidence="3 4" key="1">
    <citation type="submission" date="2016-10" db="EMBL/GenBank/DDBJ databases">
        <authorList>
            <person name="de Groot N.N."/>
        </authorList>
    </citation>
    <scope>NUCLEOTIDE SEQUENCE [LARGE SCALE GENOMIC DNA]</scope>
    <source>
        <strain evidence="3 4">DSM 22012</strain>
    </source>
</reference>
<organism evidence="3 4">
    <name type="scientific">Marinobacterium lutimaris</name>
    <dbReference type="NCBI Taxonomy" id="568106"/>
    <lineage>
        <taxon>Bacteria</taxon>
        <taxon>Pseudomonadati</taxon>
        <taxon>Pseudomonadota</taxon>
        <taxon>Gammaproteobacteria</taxon>
        <taxon>Oceanospirillales</taxon>
        <taxon>Oceanospirillaceae</taxon>
        <taxon>Marinobacterium</taxon>
    </lineage>
</organism>
<dbReference type="RefSeq" id="WP_104004147.1">
    <property type="nucleotide sequence ID" value="NZ_FNVQ01000003.1"/>
</dbReference>
<evidence type="ECO:0000313" key="4">
    <source>
        <dbReference type="Proteomes" id="UP000236745"/>
    </source>
</evidence>
<dbReference type="NCBIfam" id="NF037995">
    <property type="entry name" value="TRAP_S1"/>
    <property type="match status" value="1"/>
</dbReference>
<dbReference type="EMBL" id="FNVQ01000003">
    <property type="protein sequence ID" value="SEG69662.1"/>
    <property type="molecule type" value="Genomic_DNA"/>
</dbReference>
<dbReference type="Proteomes" id="UP000236745">
    <property type="component" value="Unassembled WGS sequence"/>
</dbReference>